<keyword evidence="3 5" id="KW-1133">Transmembrane helix</keyword>
<feature type="transmembrane region" description="Helical" evidence="5">
    <location>
        <begin position="36"/>
        <end position="53"/>
    </location>
</feature>
<dbReference type="GO" id="GO:0016020">
    <property type="term" value="C:membrane"/>
    <property type="evidence" value="ECO:0007669"/>
    <property type="project" value="UniProtKB-SubCell"/>
</dbReference>
<evidence type="ECO:0000313" key="8">
    <source>
        <dbReference type="Proteomes" id="UP001457282"/>
    </source>
</evidence>
<proteinExistence type="predicted"/>
<feature type="transmembrane region" description="Helical" evidence="5">
    <location>
        <begin position="134"/>
        <end position="158"/>
    </location>
</feature>
<evidence type="ECO:0000256" key="3">
    <source>
        <dbReference type="ARBA" id="ARBA00022989"/>
    </source>
</evidence>
<dbReference type="SUPFAM" id="SSF103473">
    <property type="entry name" value="MFS general substrate transporter"/>
    <property type="match status" value="1"/>
</dbReference>
<keyword evidence="2 5" id="KW-0812">Transmembrane</keyword>
<comment type="caution">
    <text evidence="7">The sequence shown here is derived from an EMBL/GenBank/DDBJ whole genome shotgun (WGS) entry which is preliminary data.</text>
</comment>
<name>A0AAW1XVW9_RUBAR</name>
<keyword evidence="8" id="KW-1185">Reference proteome</keyword>
<reference evidence="7 8" key="1">
    <citation type="journal article" date="2023" name="G3 (Bethesda)">
        <title>A chromosome-length genome assembly and annotation of blackberry (Rubus argutus, cv. 'Hillquist').</title>
        <authorList>
            <person name="Bruna T."/>
            <person name="Aryal R."/>
            <person name="Dudchenko O."/>
            <person name="Sargent D.J."/>
            <person name="Mead D."/>
            <person name="Buti M."/>
            <person name="Cavallini A."/>
            <person name="Hytonen T."/>
            <person name="Andres J."/>
            <person name="Pham M."/>
            <person name="Weisz D."/>
            <person name="Mascagni F."/>
            <person name="Usai G."/>
            <person name="Natali L."/>
            <person name="Bassil N."/>
            <person name="Fernandez G.E."/>
            <person name="Lomsadze A."/>
            <person name="Armour M."/>
            <person name="Olukolu B."/>
            <person name="Poorten T."/>
            <person name="Britton C."/>
            <person name="Davik J."/>
            <person name="Ashrafi H."/>
            <person name="Aiden E.L."/>
            <person name="Borodovsky M."/>
            <person name="Worthington M."/>
        </authorList>
    </citation>
    <scope>NUCLEOTIDE SEQUENCE [LARGE SCALE GENOMIC DNA]</scope>
    <source>
        <strain evidence="7">PI 553951</strain>
    </source>
</reference>
<evidence type="ECO:0000259" key="6">
    <source>
        <dbReference type="Pfam" id="PF23262"/>
    </source>
</evidence>
<gene>
    <name evidence="7" type="ORF">M0R45_017565</name>
</gene>
<dbReference type="Pfam" id="PF23262">
    <property type="entry name" value="NFD4_C"/>
    <property type="match status" value="1"/>
</dbReference>
<dbReference type="AlphaFoldDB" id="A0AAW1XVW9"/>
<keyword evidence="4 5" id="KW-0472">Membrane</keyword>
<evidence type="ECO:0000256" key="4">
    <source>
        <dbReference type="ARBA" id="ARBA00023136"/>
    </source>
</evidence>
<feature type="transmembrane region" description="Helical" evidence="5">
    <location>
        <begin position="304"/>
        <end position="323"/>
    </location>
</feature>
<dbReference type="Gene3D" id="1.20.1250.20">
    <property type="entry name" value="MFS general substrate transporter like domains"/>
    <property type="match status" value="1"/>
</dbReference>
<sequence>MAAGFNLMFLITIATGIYAVITSLESMSFSLSPLHSVIGTGVFLLIPLVIPLVEKIREKISRKWSLNRENRVYNFTIDDHNGLENIENGVVKEQEEEEDSTVQAHNEVGEVQVPDGVGVREEIGVKLMVKRVDFWLYFLVYFFSATIGLVFLNTLGQIAESRGSSRTSSLVSLSSSFGFFGRLMPSLLDYFFSRSRYMISRPALLMVLTAPIAGVFFLLLNPANASLVISTAIIGVCSGAITSIAVSITKELFGTKNFSINHNVVVANIAIGSFLFGYSSAVLYYKEGNEDGRCMGMACYRSTFIIWGSLCTFGTVLALVLYARTRKFYSHRS</sequence>
<protein>
    <recommendedName>
        <fullName evidence="6">NFD4 C-terminal domain-containing protein</fullName>
    </recommendedName>
</protein>
<dbReference type="EMBL" id="JBEDUW010000003">
    <property type="protein sequence ID" value="KAK9940932.1"/>
    <property type="molecule type" value="Genomic_DNA"/>
</dbReference>
<feature type="transmembrane region" description="Helical" evidence="5">
    <location>
        <begin position="227"/>
        <end position="248"/>
    </location>
</feature>
<feature type="transmembrane region" description="Helical" evidence="5">
    <location>
        <begin position="203"/>
        <end position="221"/>
    </location>
</feature>
<evidence type="ECO:0000313" key="7">
    <source>
        <dbReference type="EMBL" id="KAK9940932.1"/>
    </source>
</evidence>
<evidence type="ECO:0000256" key="5">
    <source>
        <dbReference type="SAM" id="Phobius"/>
    </source>
</evidence>
<comment type="subcellular location">
    <subcellularLocation>
        <location evidence="1">Membrane</location>
        <topology evidence="1">Multi-pass membrane protein</topology>
    </subcellularLocation>
</comment>
<dbReference type="PANTHER" id="PTHR21576:SF11">
    <property type="entry name" value="MAJOR FACILITATOR SUPERFAMILY PROTEIN"/>
    <property type="match status" value="1"/>
</dbReference>
<evidence type="ECO:0000256" key="2">
    <source>
        <dbReference type="ARBA" id="ARBA00022692"/>
    </source>
</evidence>
<organism evidence="7 8">
    <name type="scientific">Rubus argutus</name>
    <name type="common">Southern blackberry</name>
    <dbReference type="NCBI Taxonomy" id="59490"/>
    <lineage>
        <taxon>Eukaryota</taxon>
        <taxon>Viridiplantae</taxon>
        <taxon>Streptophyta</taxon>
        <taxon>Embryophyta</taxon>
        <taxon>Tracheophyta</taxon>
        <taxon>Spermatophyta</taxon>
        <taxon>Magnoliopsida</taxon>
        <taxon>eudicotyledons</taxon>
        <taxon>Gunneridae</taxon>
        <taxon>Pentapetalae</taxon>
        <taxon>rosids</taxon>
        <taxon>fabids</taxon>
        <taxon>Rosales</taxon>
        <taxon>Rosaceae</taxon>
        <taxon>Rosoideae</taxon>
        <taxon>Rosoideae incertae sedis</taxon>
        <taxon>Rubus</taxon>
    </lineage>
</organism>
<dbReference type="PANTHER" id="PTHR21576">
    <property type="entry name" value="UNCHARACTERIZED NODULIN-LIKE PROTEIN"/>
    <property type="match status" value="1"/>
</dbReference>
<evidence type="ECO:0000256" key="1">
    <source>
        <dbReference type="ARBA" id="ARBA00004141"/>
    </source>
</evidence>
<accession>A0AAW1XVW9</accession>
<dbReference type="InterPro" id="IPR056555">
    <property type="entry name" value="NFD4_C"/>
</dbReference>
<dbReference type="InterPro" id="IPR036259">
    <property type="entry name" value="MFS_trans_sf"/>
</dbReference>
<feature type="domain" description="NFD4 C-terminal" evidence="6">
    <location>
        <begin position="117"/>
        <end position="330"/>
    </location>
</feature>
<feature type="transmembrane region" description="Helical" evidence="5">
    <location>
        <begin position="7"/>
        <end position="24"/>
    </location>
</feature>
<feature type="transmembrane region" description="Helical" evidence="5">
    <location>
        <begin position="260"/>
        <end position="284"/>
    </location>
</feature>
<dbReference type="Proteomes" id="UP001457282">
    <property type="component" value="Unassembled WGS sequence"/>
</dbReference>